<dbReference type="InterPro" id="IPR043502">
    <property type="entry name" value="DNA/RNA_pol_sf"/>
</dbReference>
<evidence type="ECO:0000256" key="1">
    <source>
        <dbReference type="ARBA" id="ARBA00022679"/>
    </source>
</evidence>
<evidence type="ECO:0000256" key="4">
    <source>
        <dbReference type="ARBA" id="ARBA00022759"/>
    </source>
</evidence>
<keyword evidence="2" id="KW-0548">Nucleotidyltransferase</keyword>
<dbReference type="InterPro" id="IPR041373">
    <property type="entry name" value="RT_RNaseH"/>
</dbReference>
<keyword evidence="9" id="KW-1185">Reference proteome</keyword>
<dbReference type="Gene3D" id="3.10.20.370">
    <property type="match status" value="1"/>
</dbReference>
<dbReference type="HOGENOM" id="CLU_000384_33_3_1"/>
<dbReference type="OrthoDB" id="3018369at2759"/>
<protein>
    <submittedName>
        <fullName evidence="8">Uncharacterized protein (N-terminal)</fullName>
    </submittedName>
</protein>
<keyword evidence="4" id="KW-0255">Endonuclease</keyword>
<evidence type="ECO:0000313" key="9">
    <source>
        <dbReference type="Proteomes" id="UP000006174"/>
    </source>
</evidence>
<proteinExistence type="predicted"/>
<dbReference type="eggNOG" id="KOG0017">
    <property type="taxonomic scope" value="Eukaryota"/>
</dbReference>
<evidence type="ECO:0000256" key="2">
    <source>
        <dbReference type="ARBA" id="ARBA00022695"/>
    </source>
</evidence>
<dbReference type="AlphaFoldDB" id="I2FVD4"/>
<dbReference type="Gene3D" id="3.30.70.270">
    <property type="match status" value="1"/>
</dbReference>
<dbReference type="EMBL" id="CAGI01000159">
    <property type="protein sequence ID" value="CCF50877.1"/>
    <property type="molecule type" value="Genomic_DNA"/>
</dbReference>
<feature type="domain" description="Reverse transcriptase RNase H-like" evidence="7">
    <location>
        <begin position="74"/>
        <end position="177"/>
    </location>
</feature>
<comment type="caution">
    <text evidence="8">The sequence shown here is derived from an EMBL/GenBank/DDBJ whole genome shotgun (WGS) entry which is preliminary data.</text>
</comment>
<dbReference type="Pfam" id="PF17917">
    <property type="entry name" value="RT_RNaseH"/>
    <property type="match status" value="1"/>
</dbReference>
<keyword evidence="3" id="KW-0540">Nuclease</keyword>
<sequence length="268" mass="30691">MPESIHDIQQFLGFINFYWQFIAHFTQIAKPLISLVKLMECFKKFELLEDAQQALHKLIQAFTMAGVLRHFNYHLPTRLETDASDFTIVGVLKQECEGCWHPVAFYSRKMLSAEKNYEIHNKELLALVACLTQWQHMLAGLPSQLVILTDHEALKYFKLQCHITGQQARWVVLLADFNFILQYQPGDKGGEPDALTRQVNMQPVGEEQEHNVQQLLPSQVFEKVGNKISERGRCHRVSRSAYEGCAKLIGTKSLGIDKANWVGSAYDL</sequence>
<dbReference type="OMA" id="WANFLAN"/>
<accession>I2FVD4</accession>
<keyword evidence="1" id="KW-0808">Transferase</keyword>
<dbReference type="SUPFAM" id="SSF56672">
    <property type="entry name" value="DNA/RNA polymerases"/>
    <property type="match status" value="1"/>
</dbReference>
<dbReference type="GO" id="GO:0016787">
    <property type="term" value="F:hydrolase activity"/>
    <property type="evidence" value="ECO:0007669"/>
    <property type="project" value="UniProtKB-KW"/>
</dbReference>
<dbReference type="STRING" id="1128400.I2FVD4"/>
<keyword evidence="5" id="KW-0378">Hydrolase</keyword>
<evidence type="ECO:0000256" key="6">
    <source>
        <dbReference type="ARBA" id="ARBA00022918"/>
    </source>
</evidence>
<name>I2FVD4_USTHO</name>
<organism evidence="8 9">
    <name type="scientific">Ustilago hordei</name>
    <name type="common">Barley covered smut fungus</name>
    <dbReference type="NCBI Taxonomy" id="120017"/>
    <lineage>
        <taxon>Eukaryota</taxon>
        <taxon>Fungi</taxon>
        <taxon>Dikarya</taxon>
        <taxon>Basidiomycota</taxon>
        <taxon>Ustilaginomycotina</taxon>
        <taxon>Ustilaginomycetes</taxon>
        <taxon>Ustilaginales</taxon>
        <taxon>Ustilaginaceae</taxon>
        <taxon>Ustilago</taxon>
    </lineage>
</organism>
<reference evidence="8 9" key="1">
    <citation type="journal article" date="2012" name="Plant Cell">
        <title>Genome comparison of barley and maize smut fungi reveals targeted loss of RNA silencing components and species-specific presence of transposable elements.</title>
        <authorList>
            <person name="Laurie J.D."/>
            <person name="Ali S."/>
            <person name="Linning R."/>
            <person name="Mannhaupt G."/>
            <person name="Wong P."/>
            <person name="Gueldener U."/>
            <person name="Muensterkoetter M."/>
            <person name="Moore R."/>
            <person name="Kahmann R."/>
            <person name="Bakkeren G."/>
            <person name="Schirawski J."/>
        </authorList>
    </citation>
    <scope>NUCLEOTIDE SEQUENCE [LARGE SCALE GENOMIC DNA]</scope>
    <source>
        <strain evidence="9">Uh4875-4</strain>
    </source>
</reference>
<dbReference type="InterPro" id="IPR043128">
    <property type="entry name" value="Rev_trsase/Diguanyl_cyclase"/>
</dbReference>
<dbReference type="GO" id="GO:0004519">
    <property type="term" value="F:endonuclease activity"/>
    <property type="evidence" value="ECO:0007669"/>
    <property type="project" value="UniProtKB-KW"/>
</dbReference>
<evidence type="ECO:0000259" key="7">
    <source>
        <dbReference type="Pfam" id="PF17917"/>
    </source>
</evidence>
<gene>
    <name evidence="8" type="ORF">UHOR_06758</name>
</gene>
<feature type="non-terminal residue" evidence="8">
    <location>
        <position position="268"/>
    </location>
</feature>
<dbReference type="Proteomes" id="UP000006174">
    <property type="component" value="Unassembled WGS sequence"/>
</dbReference>
<dbReference type="CDD" id="cd09274">
    <property type="entry name" value="RNase_HI_RT_Ty3"/>
    <property type="match status" value="1"/>
</dbReference>
<evidence type="ECO:0000313" key="8">
    <source>
        <dbReference type="EMBL" id="CCF50877.1"/>
    </source>
</evidence>
<evidence type="ECO:0000256" key="3">
    <source>
        <dbReference type="ARBA" id="ARBA00022722"/>
    </source>
</evidence>
<evidence type="ECO:0000256" key="5">
    <source>
        <dbReference type="ARBA" id="ARBA00022801"/>
    </source>
</evidence>
<dbReference type="GO" id="GO:0003964">
    <property type="term" value="F:RNA-directed DNA polymerase activity"/>
    <property type="evidence" value="ECO:0007669"/>
    <property type="project" value="UniProtKB-KW"/>
</dbReference>
<keyword evidence="6" id="KW-0695">RNA-directed DNA polymerase</keyword>
<dbReference type="PANTHER" id="PTHR34072:SF52">
    <property type="entry name" value="RIBONUCLEASE H"/>
    <property type="match status" value="1"/>
</dbReference>
<dbReference type="PANTHER" id="PTHR34072">
    <property type="entry name" value="ENZYMATIC POLYPROTEIN-RELATED"/>
    <property type="match status" value="1"/>
</dbReference>